<comment type="cofactor">
    <cofactor evidence="1 10">
        <name>pyridoxal 5'-phosphate</name>
        <dbReference type="ChEBI" id="CHEBI:597326"/>
    </cofactor>
</comment>
<dbReference type="SUPFAM" id="SSF53383">
    <property type="entry name" value="PLP-dependent transferases"/>
    <property type="match status" value="1"/>
</dbReference>
<dbReference type="OrthoDB" id="9808002at2"/>
<dbReference type="KEGG" id="gfl:GRFL_1045"/>
<keyword evidence="13" id="KW-1185">Reference proteome</keyword>
<evidence type="ECO:0000256" key="5">
    <source>
        <dbReference type="ARBA" id="ARBA00022723"/>
    </source>
</evidence>
<dbReference type="InterPro" id="IPR015424">
    <property type="entry name" value="PyrdxlP-dep_Trfase"/>
</dbReference>
<keyword evidence="6" id="KW-0663">Pyridoxal phosphate</keyword>
<reference evidence="12 13" key="1">
    <citation type="submission" date="2016-07" db="EMBL/GenBank/DDBJ databases">
        <title>Multi-omics approach to identify versatile polysaccharide utilization systems of a marine flavobacterium Gramella flava.</title>
        <authorList>
            <person name="Tang K."/>
        </authorList>
    </citation>
    <scope>NUCLEOTIDE SEQUENCE [LARGE SCALE GENOMIC DNA]</scope>
    <source>
        <strain evidence="12 13">JLT2011</strain>
    </source>
</reference>
<evidence type="ECO:0000256" key="2">
    <source>
        <dbReference type="ARBA" id="ARBA00006490"/>
    </source>
</evidence>
<keyword evidence="7" id="KW-0408">Iron</keyword>
<evidence type="ECO:0000256" key="4">
    <source>
        <dbReference type="ARBA" id="ARBA00022679"/>
    </source>
</evidence>
<comment type="catalytic activity">
    <reaction evidence="9">
        <text>(sulfur carrier)-H + L-cysteine = (sulfur carrier)-SH + L-alanine</text>
        <dbReference type="Rhea" id="RHEA:43892"/>
        <dbReference type="Rhea" id="RHEA-COMP:14737"/>
        <dbReference type="Rhea" id="RHEA-COMP:14739"/>
        <dbReference type="ChEBI" id="CHEBI:29917"/>
        <dbReference type="ChEBI" id="CHEBI:35235"/>
        <dbReference type="ChEBI" id="CHEBI:57972"/>
        <dbReference type="ChEBI" id="CHEBI:64428"/>
        <dbReference type="EC" id="2.8.1.7"/>
    </reaction>
</comment>
<dbReference type="STRING" id="1229726.GRFL_1045"/>
<dbReference type="Proteomes" id="UP000186230">
    <property type="component" value="Chromosome"/>
</dbReference>
<dbReference type="Gene3D" id="3.40.640.10">
    <property type="entry name" value="Type I PLP-dependent aspartate aminotransferase-like (Major domain)"/>
    <property type="match status" value="1"/>
</dbReference>
<dbReference type="InterPro" id="IPR016454">
    <property type="entry name" value="Cysteine_dSase"/>
</dbReference>
<dbReference type="PIRSF" id="PIRSF005572">
    <property type="entry name" value="NifS"/>
    <property type="match status" value="1"/>
</dbReference>
<dbReference type="EMBL" id="CP016359">
    <property type="protein sequence ID" value="APU67769.1"/>
    <property type="molecule type" value="Genomic_DNA"/>
</dbReference>
<organism evidence="12 13">
    <name type="scientific">Christiangramia flava JLT2011</name>
    <dbReference type="NCBI Taxonomy" id="1229726"/>
    <lineage>
        <taxon>Bacteria</taxon>
        <taxon>Pseudomonadati</taxon>
        <taxon>Bacteroidota</taxon>
        <taxon>Flavobacteriia</taxon>
        <taxon>Flavobacteriales</taxon>
        <taxon>Flavobacteriaceae</taxon>
        <taxon>Christiangramia</taxon>
    </lineage>
</organism>
<name>A0A1L7I2D3_9FLAO</name>
<accession>A0A1L7I2D3</accession>
<dbReference type="AlphaFoldDB" id="A0A1L7I2D3"/>
<keyword evidence="8" id="KW-0411">Iron-sulfur</keyword>
<dbReference type="InterPro" id="IPR015422">
    <property type="entry name" value="PyrdxlP-dep_Trfase_small"/>
</dbReference>
<dbReference type="PROSITE" id="PS00595">
    <property type="entry name" value="AA_TRANSFER_CLASS_5"/>
    <property type="match status" value="1"/>
</dbReference>
<dbReference type="PANTHER" id="PTHR11601">
    <property type="entry name" value="CYSTEINE DESULFURYLASE FAMILY MEMBER"/>
    <property type="match status" value="1"/>
</dbReference>
<dbReference type="GO" id="GO:0051536">
    <property type="term" value="F:iron-sulfur cluster binding"/>
    <property type="evidence" value="ECO:0007669"/>
    <property type="project" value="UniProtKB-KW"/>
</dbReference>
<dbReference type="GO" id="GO:0046872">
    <property type="term" value="F:metal ion binding"/>
    <property type="evidence" value="ECO:0007669"/>
    <property type="project" value="UniProtKB-KW"/>
</dbReference>
<keyword evidence="4 12" id="KW-0808">Transferase</keyword>
<sequence>MSSGELIYLDYNATTPLDQRVLDSMLPFFTEDFGNPSSDHVFGWQAAEAVEHSREQIARLVHCRPADLTFTSGATEAANMALFGFCEKNGHKGKHIISCKTEHKAVLDCLQALEKSGCRVSYLDVDSDGNIDLEQLQKMISSETILVNLMLANNETGIIQPMKEISEIVHRHQASMMSDVTQAVGKIPVNLEELNLDVAFFSAHKMYGPKGIGALYINKKNKVRLGPRNFGGQQEKGMRPGTLNVPGIVGFGKAAEVARADMKAEADRLQKLRKQLESGLKRLKGARINSYNSRRLPNTTNISFEGIDGQQLIRKLKNLAVSRGSACSANEMKASHVLKAMRLSEELALSSLRISLGKFTTSEEIDKAIAEITKSVQQLKKAEV</sequence>
<dbReference type="RefSeq" id="WP_083643613.1">
    <property type="nucleotide sequence ID" value="NZ_AMRU01000002.1"/>
</dbReference>
<proteinExistence type="inferred from homology"/>
<dbReference type="Gene3D" id="3.90.1150.10">
    <property type="entry name" value="Aspartate Aminotransferase, domain 1"/>
    <property type="match status" value="1"/>
</dbReference>
<evidence type="ECO:0000256" key="8">
    <source>
        <dbReference type="ARBA" id="ARBA00023014"/>
    </source>
</evidence>
<gene>
    <name evidence="12" type="ORF">GRFL_1045</name>
</gene>
<evidence type="ECO:0000256" key="7">
    <source>
        <dbReference type="ARBA" id="ARBA00023004"/>
    </source>
</evidence>
<dbReference type="InterPro" id="IPR000192">
    <property type="entry name" value="Aminotrans_V_dom"/>
</dbReference>
<feature type="domain" description="Aminotransferase class V" evidence="11">
    <location>
        <begin position="7"/>
        <end position="367"/>
    </location>
</feature>
<dbReference type="InterPro" id="IPR015421">
    <property type="entry name" value="PyrdxlP-dep_Trfase_major"/>
</dbReference>
<evidence type="ECO:0000313" key="12">
    <source>
        <dbReference type="EMBL" id="APU67769.1"/>
    </source>
</evidence>
<evidence type="ECO:0000313" key="13">
    <source>
        <dbReference type="Proteomes" id="UP000186230"/>
    </source>
</evidence>
<dbReference type="InterPro" id="IPR020578">
    <property type="entry name" value="Aminotrans_V_PyrdxlP_BS"/>
</dbReference>
<dbReference type="Pfam" id="PF00266">
    <property type="entry name" value="Aminotran_5"/>
    <property type="match status" value="1"/>
</dbReference>
<comment type="similarity">
    <text evidence="2">Belongs to the class-V pyridoxal-phosphate-dependent aminotransferase family. NifS/IscS subfamily.</text>
</comment>
<keyword evidence="5" id="KW-0479">Metal-binding</keyword>
<protein>
    <recommendedName>
        <fullName evidence="3">cysteine desulfurase</fullName>
        <ecNumber evidence="3">2.8.1.7</ecNumber>
    </recommendedName>
</protein>
<dbReference type="PANTHER" id="PTHR11601:SF34">
    <property type="entry name" value="CYSTEINE DESULFURASE"/>
    <property type="match status" value="1"/>
</dbReference>
<dbReference type="EC" id="2.8.1.7" evidence="3"/>
<evidence type="ECO:0000256" key="10">
    <source>
        <dbReference type="RuleBase" id="RU004504"/>
    </source>
</evidence>
<dbReference type="GO" id="GO:0031071">
    <property type="term" value="F:cysteine desulfurase activity"/>
    <property type="evidence" value="ECO:0007669"/>
    <property type="project" value="UniProtKB-EC"/>
</dbReference>
<evidence type="ECO:0000259" key="11">
    <source>
        <dbReference type="Pfam" id="PF00266"/>
    </source>
</evidence>
<evidence type="ECO:0000256" key="1">
    <source>
        <dbReference type="ARBA" id="ARBA00001933"/>
    </source>
</evidence>
<evidence type="ECO:0000256" key="9">
    <source>
        <dbReference type="ARBA" id="ARBA00050776"/>
    </source>
</evidence>
<evidence type="ECO:0000256" key="6">
    <source>
        <dbReference type="ARBA" id="ARBA00022898"/>
    </source>
</evidence>
<evidence type="ECO:0000256" key="3">
    <source>
        <dbReference type="ARBA" id="ARBA00012239"/>
    </source>
</evidence>